<organism evidence="4">
    <name type="scientific">mine drainage metagenome</name>
    <dbReference type="NCBI Taxonomy" id="410659"/>
    <lineage>
        <taxon>unclassified sequences</taxon>
        <taxon>metagenomes</taxon>
        <taxon>ecological metagenomes</taxon>
    </lineage>
</organism>
<evidence type="ECO:0000256" key="2">
    <source>
        <dbReference type="SAM" id="MobiDB-lite"/>
    </source>
</evidence>
<dbReference type="PANTHER" id="PTHR42996">
    <property type="entry name" value="PHOSPHATE-BINDING PROTEIN PSTS"/>
    <property type="match status" value="1"/>
</dbReference>
<dbReference type="Gene3D" id="3.40.190.10">
    <property type="entry name" value="Periplasmic binding protein-like II"/>
    <property type="match status" value="1"/>
</dbReference>
<evidence type="ECO:0000259" key="3">
    <source>
        <dbReference type="Pfam" id="PF12849"/>
    </source>
</evidence>
<comment type="similarity">
    <text evidence="1">Belongs to the PstS family.</text>
</comment>
<accession>T0XYN2</accession>
<feature type="compositionally biased region" description="Basic and acidic residues" evidence="2">
    <location>
        <begin position="145"/>
        <end position="154"/>
    </location>
</feature>
<dbReference type="SUPFAM" id="SSF53850">
    <property type="entry name" value="Periplasmic binding protein-like II"/>
    <property type="match status" value="1"/>
</dbReference>
<feature type="domain" description="PBP" evidence="3">
    <location>
        <begin position="6"/>
        <end position="117"/>
    </location>
</feature>
<evidence type="ECO:0000313" key="4">
    <source>
        <dbReference type="EMBL" id="EQD27881.1"/>
    </source>
</evidence>
<keyword evidence="4" id="KW-0449">Lipoprotein</keyword>
<evidence type="ECO:0000256" key="1">
    <source>
        <dbReference type="ARBA" id="ARBA00008725"/>
    </source>
</evidence>
<dbReference type="Pfam" id="PF12849">
    <property type="entry name" value="PBP_like_2"/>
    <property type="match status" value="1"/>
</dbReference>
<reference evidence="4" key="2">
    <citation type="journal article" date="2014" name="ISME J.">
        <title>Microbial stratification in low pH oxic and suboxic macroscopic growths along an acid mine drainage.</title>
        <authorList>
            <person name="Mendez-Garcia C."/>
            <person name="Mesa V."/>
            <person name="Sprenger R.R."/>
            <person name="Richter M."/>
            <person name="Diez M.S."/>
            <person name="Solano J."/>
            <person name="Bargiela R."/>
            <person name="Golyshina O.V."/>
            <person name="Manteca A."/>
            <person name="Ramos J.L."/>
            <person name="Gallego J.R."/>
            <person name="Llorente I."/>
            <person name="Martins Dos Santos V.A."/>
            <person name="Jensen O.N."/>
            <person name="Pelaez A.I."/>
            <person name="Sanchez J."/>
            <person name="Ferrer M."/>
        </authorList>
    </citation>
    <scope>NUCLEOTIDE SEQUENCE</scope>
</reference>
<dbReference type="PANTHER" id="PTHR42996:SF1">
    <property type="entry name" value="PHOSPHATE-BINDING PROTEIN PSTS"/>
    <property type="match status" value="1"/>
</dbReference>
<dbReference type="EMBL" id="AUZZ01010971">
    <property type="protein sequence ID" value="EQD27881.1"/>
    <property type="molecule type" value="Genomic_DNA"/>
</dbReference>
<dbReference type="InterPro" id="IPR050962">
    <property type="entry name" value="Phosphate-bind_PstS"/>
</dbReference>
<dbReference type="InterPro" id="IPR024370">
    <property type="entry name" value="PBP_domain"/>
</dbReference>
<reference evidence="4" key="1">
    <citation type="submission" date="2013-08" db="EMBL/GenBank/DDBJ databases">
        <authorList>
            <person name="Mendez C."/>
            <person name="Richter M."/>
            <person name="Ferrer M."/>
            <person name="Sanchez J."/>
        </authorList>
    </citation>
    <scope>NUCLEOTIDE SEQUENCE</scope>
</reference>
<dbReference type="AlphaFoldDB" id="T0XYN2"/>
<sequence>PDLAAGTGSGTGISSAEAGLVDIGGTDAYLSPSVAAQHNLINVPIAISSQLIFYNLPGVTAHLNLNGTVLAMIWAGKITQWNDPLIQAANPGVSLPAQTIIPLHRSDGSGDTFMFTSLCFMSWSGWRGGYGTTYSWVAGQPGYRGEQRHGDRPSRHQVRHRL</sequence>
<proteinExistence type="inferred from homology"/>
<feature type="region of interest" description="Disordered" evidence="2">
    <location>
        <begin position="142"/>
        <end position="162"/>
    </location>
</feature>
<name>T0XYN2_9ZZZZ</name>
<protein>
    <submittedName>
        <fullName evidence="4">Periplasmic phosphate-binding lipoprotein pstS1</fullName>
    </submittedName>
</protein>
<comment type="caution">
    <text evidence="4">The sequence shown here is derived from an EMBL/GenBank/DDBJ whole genome shotgun (WGS) entry which is preliminary data.</text>
</comment>
<gene>
    <name evidence="4" type="ORF">B2A_15072</name>
</gene>
<feature type="non-terminal residue" evidence="4">
    <location>
        <position position="1"/>
    </location>
</feature>
<feature type="non-terminal residue" evidence="4">
    <location>
        <position position="162"/>
    </location>
</feature>